<organism evidence="1 2">
    <name type="scientific">Bifidobacterium aemilianum</name>
    <dbReference type="NCBI Taxonomy" id="2493120"/>
    <lineage>
        <taxon>Bacteria</taxon>
        <taxon>Bacillati</taxon>
        <taxon>Actinomycetota</taxon>
        <taxon>Actinomycetes</taxon>
        <taxon>Bifidobacteriales</taxon>
        <taxon>Bifidobacteriaceae</taxon>
        <taxon>Bifidobacterium</taxon>
    </lineage>
</organism>
<dbReference type="Proteomes" id="UP000252530">
    <property type="component" value="Unassembled WGS sequence"/>
</dbReference>
<proteinExistence type="predicted"/>
<gene>
    <name evidence="1" type="ORF">CRD60_07010</name>
</gene>
<dbReference type="AlphaFoldDB" id="A0A366K6R3"/>
<reference evidence="1 2" key="1">
    <citation type="submission" date="2017-10" db="EMBL/GenBank/DDBJ databases">
        <title>Bifidobacterium xylocopum sp. nov. and Bifidobacterium aemilianum sp. nov., from the carpenter bee (Xylocopa violacea) digestive tract.</title>
        <authorList>
            <person name="Alberoni D."/>
            <person name="Baffoni L."/>
            <person name="Di Gioia D."/>
            <person name="Gaggia F."/>
            <person name="Biavati B."/>
        </authorList>
    </citation>
    <scope>NUCLEOTIDE SEQUENCE [LARGE SCALE GENOMIC DNA]</scope>
    <source>
        <strain evidence="1 2">XV10</strain>
    </source>
</reference>
<accession>A0A366K6R3</accession>
<protein>
    <submittedName>
        <fullName evidence="1">Uncharacterized protein</fullName>
    </submittedName>
</protein>
<comment type="caution">
    <text evidence="1">The sequence shown here is derived from an EMBL/GenBank/DDBJ whole genome shotgun (WGS) entry which is preliminary data.</text>
</comment>
<evidence type="ECO:0000313" key="1">
    <source>
        <dbReference type="EMBL" id="RBP97369.1"/>
    </source>
</evidence>
<keyword evidence="2" id="KW-1185">Reference proteome</keyword>
<sequence>MGPEATFSAQLVNADTDPLPAHSGKIKVETGKSVFYLVVNMGCPAATGAEESACGKVPQS</sequence>
<name>A0A366K6R3_9BIFI</name>
<dbReference type="EMBL" id="PDCG01000007">
    <property type="protein sequence ID" value="RBP97369.1"/>
    <property type="molecule type" value="Genomic_DNA"/>
</dbReference>
<evidence type="ECO:0000313" key="2">
    <source>
        <dbReference type="Proteomes" id="UP000252530"/>
    </source>
</evidence>